<dbReference type="PANTHER" id="PTHR42759">
    <property type="entry name" value="MOXR FAMILY PROTEIN"/>
    <property type="match status" value="1"/>
</dbReference>
<name>F3QM35_9BURK</name>
<organism evidence="2 3">
    <name type="scientific">Parasutterella excrementihominis YIT 11859</name>
    <dbReference type="NCBI Taxonomy" id="762966"/>
    <lineage>
        <taxon>Bacteria</taxon>
        <taxon>Pseudomonadati</taxon>
        <taxon>Pseudomonadota</taxon>
        <taxon>Betaproteobacteria</taxon>
        <taxon>Burkholderiales</taxon>
        <taxon>Sutterellaceae</taxon>
        <taxon>Parasutterella</taxon>
    </lineage>
</organism>
<dbReference type="eggNOG" id="COG0714">
    <property type="taxonomic scope" value="Bacteria"/>
</dbReference>
<dbReference type="SUPFAM" id="SSF52540">
    <property type="entry name" value="P-loop containing nucleoside triphosphate hydrolases"/>
    <property type="match status" value="1"/>
</dbReference>
<dbReference type="InterPro" id="IPR050764">
    <property type="entry name" value="CbbQ/NirQ/NorQ/GpvN"/>
</dbReference>
<evidence type="ECO:0000313" key="2">
    <source>
        <dbReference type="EMBL" id="EGG52342.1"/>
    </source>
</evidence>
<dbReference type="InterPro" id="IPR027417">
    <property type="entry name" value="P-loop_NTPase"/>
</dbReference>
<evidence type="ECO:0000259" key="1">
    <source>
        <dbReference type="Pfam" id="PF07728"/>
    </source>
</evidence>
<dbReference type="AlphaFoldDB" id="F3QM35"/>
<sequence length="344" mass="38908">MELCMSQVLNEFVSLESFGFMQDGSLLGYRLKDIEPELRCLIPRLDPSYVFEKDALSIMSAWFEIGSGEPLFISGPHGSGKTSFVNQYCARVNAPVISITARARLDRTDLIGGYVIDKDKSMRFADGPLTRAWRHGCVFLVNEMSAAPPDLWLSVNELLEGSPLYIPETGEVIHPHPRTRIVMTDNLRGLTEDYGSRYVGRFSQDPAVLDRFWKMRMDYMGEEAEVSLLEATTPELEVRGMSFEEWRKEFSVRLRRAADRVRQAYCRQTEDGAVAEATISTRVLLRFRDLLLLSYRSPAMKNEPRAALRRAMKIALTDCLEEAGALAVEKLVELEIGDIGKHIA</sequence>
<comment type="caution">
    <text evidence="2">The sequence shown here is derived from an EMBL/GenBank/DDBJ whole genome shotgun (WGS) entry which is preliminary data.</text>
</comment>
<evidence type="ECO:0000313" key="3">
    <source>
        <dbReference type="Proteomes" id="UP000005156"/>
    </source>
</evidence>
<feature type="domain" description="ATPase dynein-related AAA" evidence="1">
    <location>
        <begin position="71"/>
        <end position="212"/>
    </location>
</feature>
<accession>F3QM35</accession>
<dbReference type="EMBL" id="AFBP01000070">
    <property type="protein sequence ID" value="EGG52342.1"/>
    <property type="molecule type" value="Genomic_DNA"/>
</dbReference>
<dbReference type="GO" id="GO:0016887">
    <property type="term" value="F:ATP hydrolysis activity"/>
    <property type="evidence" value="ECO:0007669"/>
    <property type="project" value="InterPro"/>
</dbReference>
<dbReference type="InterPro" id="IPR011704">
    <property type="entry name" value="ATPase_dyneun-rel_AAA"/>
</dbReference>
<dbReference type="Pfam" id="PF07728">
    <property type="entry name" value="AAA_5"/>
    <property type="match status" value="1"/>
</dbReference>
<protein>
    <submittedName>
        <fullName evidence="2">ATPase family protein</fullName>
    </submittedName>
</protein>
<gene>
    <name evidence="2" type="ORF">HMPREF9439_02012</name>
</gene>
<dbReference type="Proteomes" id="UP000005156">
    <property type="component" value="Unassembled WGS sequence"/>
</dbReference>
<dbReference type="HOGENOM" id="CLU_051316_0_0_4"/>
<dbReference type="PANTHER" id="PTHR42759:SF1">
    <property type="entry name" value="MAGNESIUM-CHELATASE SUBUNIT CHLD"/>
    <property type="match status" value="1"/>
</dbReference>
<dbReference type="GO" id="GO:0005524">
    <property type="term" value="F:ATP binding"/>
    <property type="evidence" value="ECO:0007669"/>
    <property type="project" value="InterPro"/>
</dbReference>
<keyword evidence="3" id="KW-1185">Reference proteome</keyword>
<dbReference type="Gene3D" id="3.40.50.300">
    <property type="entry name" value="P-loop containing nucleotide triphosphate hydrolases"/>
    <property type="match status" value="1"/>
</dbReference>
<reference evidence="2 3" key="1">
    <citation type="submission" date="2011-02" db="EMBL/GenBank/DDBJ databases">
        <authorList>
            <person name="Weinstock G."/>
            <person name="Sodergren E."/>
            <person name="Clifton S."/>
            <person name="Fulton L."/>
            <person name="Fulton B."/>
            <person name="Courtney L."/>
            <person name="Fronick C."/>
            <person name="Harrison M."/>
            <person name="Strong C."/>
            <person name="Farmer C."/>
            <person name="Delahaunty K."/>
            <person name="Markovic C."/>
            <person name="Hall O."/>
            <person name="Minx P."/>
            <person name="Tomlinson C."/>
            <person name="Mitreva M."/>
            <person name="Hou S."/>
            <person name="Chen J."/>
            <person name="Wollam A."/>
            <person name="Pepin K.H."/>
            <person name="Johnson M."/>
            <person name="Bhonagiri V."/>
            <person name="Zhang X."/>
            <person name="Suruliraj S."/>
            <person name="Warren W."/>
            <person name="Chinwalla A."/>
            <person name="Mardis E.R."/>
            <person name="Wilson R.K."/>
        </authorList>
    </citation>
    <scope>NUCLEOTIDE SEQUENCE [LARGE SCALE GENOMIC DNA]</scope>
    <source>
        <strain evidence="2 3">YIT 11859</strain>
    </source>
</reference>
<proteinExistence type="predicted"/>